<proteinExistence type="predicted"/>
<dbReference type="RefSeq" id="XP_013275022.1">
    <property type="nucleotide sequence ID" value="XM_013419568.1"/>
</dbReference>
<feature type="region of interest" description="Disordered" evidence="1">
    <location>
        <begin position="98"/>
        <end position="121"/>
    </location>
</feature>
<accession>A0A0D2IWY3</accession>
<evidence type="ECO:0000313" key="3">
    <source>
        <dbReference type="Proteomes" id="UP000053617"/>
    </source>
</evidence>
<keyword evidence="3" id="KW-1185">Reference proteome</keyword>
<feature type="region of interest" description="Disordered" evidence="1">
    <location>
        <begin position="134"/>
        <end position="174"/>
    </location>
</feature>
<feature type="compositionally biased region" description="Acidic residues" evidence="1">
    <location>
        <begin position="142"/>
        <end position="161"/>
    </location>
</feature>
<gene>
    <name evidence="2" type="ORF">Z518_02540</name>
</gene>
<organism evidence="2 3">
    <name type="scientific">Rhinocladiella mackenziei CBS 650.93</name>
    <dbReference type="NCBI Taxonomy" id="1442369"/>
    <lineage>
        <taxon>Eukaryota</taxon>
        <taxon>Fungi</taxon>
        <taxon>Dikarya</taxon>
        <taxon>Ascomycota</taxon>
        <taxon>Pezizomycotina</taxon>
        <taxon>Eurotiomycetes</taxon>
        <taxon>Chaetothyriomycetidae</taxon>
        <taxon>Chaetothyriales</taxon>
        <taxon>Herpotrichiellaceae</taxon>
        <taxon>Rhinocladiella</taxon>
    </lineage>
</organism>
<dbReference type="GeneID" id="25290611"/>
<sequence length="174" mass="19249">MSANHDDELSALPTREMITLLFKCHKSTTVLSVLPTKPFSEIKALLVAALQSRNIKTLPNSTIPLPDDPDDFEFGVLVDKKDSSKGWISIEIKEQELAGPKRTKRKVGGPKNVLNENPETAGLTDGTWVAYRIKPLQKAPREEDEGPEEGTPDVEIDEDPGWDVVLPSFDDEAE</sequence>
<dbReference type="VEuPathDB" id="FungiDB:Z518_02540"/>
<dbReference type="EMBL" id="KN847476">
    <property type="protein sequence ID" value="KIX07886.1"/>
    <property type="molecule type" value="Genomic_DNA"/>
</dbReference>
<protein>
    <submittedName>
        <fullName evidence="2">Uncharacterized protein</fullName>
    </submittedName>
</protein>
<name>A0A0D2IWY3_9EURO</name>
<dbReference type="HOGENOM" id="CLU_108547_0_0_1"/>
<reference evidence="2 3" key="1">
    <citation type="submission" date="2015-01" db="EMBL/GenBank/DDBJ databases">
        <title>The Genome Sequence of Rhinocladiella mackenzie CBS 650.93.</title>
        <authorList>
            <consortium name="The Broad Institute Genomics Platform"/>
            <person name="Cuomo C."/>
            <person name="de Hoog S."/>
            <person name="Gorbushina A."/>
            <person name="Stielow B."/>
            <person name="Teixiera M."/>
            <person name="Abouelleil A."/>
            <person name="Chapman S.B."/>
            <person name="Priest M."/>
            <person name="Young S.K."/>
            <person name="Wortman J."/>
            <person name="Nusbaum C."/>
            <person name="Birren B."/>
        </authorList>
    </citation>
    <scope>NUCLEOTIDE SEQUENCE [LARGE SCALE GENOMIC DNA]</scope>
    <source>
        <strain evidence="2 3">CBS 650.93</strain>
    </source>
</reference>
<dbReference type="OrthoDB" id="5376498at2759"/>
<dbReference type="Proteomes" id="UP000053617">
    <property type="component" value="Unassembled WGS sequence"/>
</dbReference>
<evidence type="ECO:0000256" key="1">
    <source>
        <dbReference type="SAM" id="MobiDB-lite"/>
    </source>
</evidence>
<dbReference type="AlphaFoldDB" id="A0A0D2IWY3"/>
<evidence type="ECO:0000313" key="2">
    <source>
        <dbReference type="EMBL" id="KIX07886.1"/>
    </source>
</evidence>